<dbReference type="FunFam" id="2.10.60.10:FF:000021">
    <property type="entry name" value="Receptor protein serine/threonine kinase"/>
    <property type="match status" value="1"/>
</dbReference>
<evidence type="ECO:0000259" key="24">
    <source>
        <dbReference type="PROSITE" id="PS50011"/>
    </source>
</evidence>
<evidence type="ECO:0000259" key="25">
    <source>
        <dbReference type="PROSITE" id="PS51256"/>
    </source>
</evidence>
<evidence type="ECO:0000256" key="18">
    <source>
        <dbReference type="PIRSR" id="PIRSR037393-1"/>
    </source>
</evidence>
<dbReference type="SMART" id="SM00467">
    <property type="entry name" value="GS"/>
    <property type="match status" value="1"/>
</dbReference>
<evidence type="ECO:0000256" key="11">
    <source>
        <dbReference type="ARBA" id="ARBA00022741"/>
    </source>
</evidence>
<evidence type="ECO:0000256" key="17">
    <source>
        <dbReference type="ARBA" id="ARBA00023170"/>
    </source>
</evidence>
<dbReference type="InterPro" id="IPR011009">
    <property type="entry name" value="Kinase-like_dom_sf"/>
</dbReference>
<evidence type="ECO:0000256" key="12">
    <source>
        <dbReference type="ARBA" id="ARBA00022777"/>
    </source>
</evidence>
<comment type="subcellular location">
    <subcellularLocation>
        <location evidence="3">Membrane</location>
        <topology evidence="3">Single-pass type I membrane protein</topology>
    </subcellularLocation>
</comment>
<dbReference type="InterPro" id="IPR017194">
    <property type="entry name" value="Transform_growth_fac-b_typ-2"/>
</dbReference>
<reference evidence="27" key="1">
    <citation type="submission" date="2025-08" db="UniProtKB">
        <authorList>
            <consortium name="RefSeq"/>
        </authorList>
    </citation>
    <scope>IDENTIFICATION</scope>
</reference>
<dbReference type="PROSITE" id="PS51256">
    <property type="entry name" value="GS"/>
    <property type="match status" value="1"/>
</dbReference>
<dbReference type="FunFam" id="3.30.200.20:FF:000055">
    <property type="entry name" value="Receptor protein serine/threonine kinase"/>
    <property type="match status" value="1"/>
</dbReference>
<proteinExistence type="inferred from homology"/>
<keyword evidence="7" id="KW-0808">Transferase</keyword>
<evidence type="ECO:0000256" key="23">
    <source>
        <dbReference type="SAM" id="SignalP"/>
    </source>
</evidence>
<feature type="disulfide bond" evidence="20">
    <location>
        <begin position="42"/>
        <end position="46"/>
    </location>
</feature>
<dbReference type="OrthoDB" id="69842at2759"/>
<feature type="disulfide bond" evidence="20">
    <location>
        <begin position="97"/>
        <end position="110"/>
    </location>
</feature>
<keyword evidence="10 23" id="KW-0732">Signal</keyword>
<keyword evidence="20" id="KW-1015">Disulfide bond</keyword>
<dbReference type="Proteomes" id="UP000694845">
    <property type="component" value="Unplaced"/>
</dbReference>
<organism evidence="26 27">
    <name type="scientific">Acanthaster planci</name>
    <name type="common">Crown-of-thorns starfish</name>
    <dbReference type="NCBI Taxonomy" id="133434"/>
    <lineage>
        <taxon>Eukaryota</taxon>
        <taxon>Metazoa</taxon>
        <taxon>Echinodermata</taxon>
        <taxon>Eleutherozoa</taxon>
        <taxon>Asterozoa</taxon>
        <taxon>Asteroidea</taxon>
        <taxon>Valvatacea</taxon>
        <taxon>Valvatida</taxon>
        <taxon>Acanthasteridae</taxon>
        <taxon>Acanthaster</taxon>
    </lineage>
</organism>
<evidence type="ECO:0000256" key="9">
    <source>
        <dbReference type="ARBA" id="ARBA00022723"/>
    </source>
</evidence>
<comment type="similarity">
    <text evidence="4">Belongs to the protein kinase superfamily. TKL Ser/Thr protein kinase family. TGFB receptor subfamily.</text>
</comment>
<dbReference type="CDD" id="cd23532">
    <property type="entry name" value="TFP_LU_ECD_BMPR1"/>
    <property type="match status" value="1"/>
</dbReference>
<dbReference type="FunFam" id="1.10.510.10:FF:000018">
    <property type="entry name" value="Receptor protein serine/threonine kinase"/>
    <property type="match status" value="1"/>
</dbReference>
<keyword evidence="15 22" id="KW-1133">Transmembrane helix</keyword>
<dbReference type="PANTHER" id="PTHR23255:SF68">
    <property type="entry name" value="RECEPTOR PROTEIN SERINE_THREONINE KINASE"/>
    <property type="match status" value="1"/>
</dbReference>
<dbReference type="KEGG" id="aplc:110978597"/>
<evidence type="ECO:0000256" key="7">
    <source>
        <dbReference type="ARBA" id="ARBA00022679"/>
    </source>
</evidence>
<dbReference type="PROSITE" id="PS50011">
    <property type="entry name" value="PROTEIN_KINASE_DOM"/>
    <property type="match status" value="1"/>
</dbReference>
<dbReference type="RefSeq" id="XP_022089444.1">
    <property type="nucleotide sequence ID" value="XM_022233752.1"/>
</dbReference>
<feature type="domain" description="Protein kinase" evidence="24">
    <location>
        <begin position="230"/>
        <end position="526"/>
    </location>
</feature>
<dbReference type="Pfam" id="PF01064">
    <property type="entry name" value="Activin_recp"/>
    <property type="match status" value="1"/>
</dbReference>
<keyword evidence="9" id="KW-0479">Metal-binding</keyword>
<dbReference type="GO" id="GO:0046872">
    <property type="term" value="F:metal ion binding"/>
    <property type="evidence" value="ECO:0007669"/>
    <property type="project" value="UniProtKB-KW"/>
</dbReference>
<dbReference type="InterPro" id="IPR001245">
    <property type="entry name" value="Ser-Thr/Tyr_kinase_cat_dom"/>
</dbReference>
<sequence>MATWIGLYRTNNYWNFTVLSTFLSLLFAVVTVLAEEGMKCYCSEHCPEDAPNNTCVLRPGGWCFSQIQTGEDGIIHEGAITSHGCLPPIDDGGQFLCKAKKHTIPRIMLCCNDRPMCNVDLSPTLQPTTTTHVPVETLDQYEYDTAHQIVLLISVTVCAVLFILTSTFLYVRLKKREARRRYDVEVSRTRQNEPYLTNGDTLSELLNRASESGSGSGLPLLVQRTIAKQVQLIRCVGQGRFGEVWKAKWRGEHVAVKIYLTEEESSWFRETEIYQTVLMRHENILGFIAADIRGSGSWTQLFLITEYHEHGALFNYLRYNILDTKAMLRLAHSAANGLAHLHSEICGMQGKPAIAHRDIHSRNILVKANGACAIGDMSRAARFLSESNEVDLPTKCRAGNKRYMAPEALDSTLNTNAFESYKNADVYSFGLVLWEIARRCVTRGIVEDAQVPYFDFVPSSNPTYEEMQKVVIQERRRPDIPNRWSGDDSLLSIARVMTQCWHPNPAARLTMLRVKKTLAKMQEEDFKV</sequence>
<dbReference type="AlphaFoldDB" id="A0A8B7Y895"/>
<evidence type="ECO:0000256" key="19">
    <source>
        <dbReference type="PIRSR" id="PIRSR037393-2"/>
    </source>
</evidence>
<feature type="binding site" evidence="19">
    <location>
        <begin position="236"/>
        <end position="244"/>
    </location>
    <ligand>
        <name>ATP</name>
        <dbReference type="ChEBI" id="CHEBI:30616"/>
    </ligand>
</feature>
<evidence type="ECO:0000256" key="13">
    <source>
        <dbReference type="ARBA" id="ARBA00022840"/>
    </source>
</evidence>
<evidence type="ECO:0000256" key="4">
    <source>
        <dbReference type="ARBA" id="ARBA00009605"/>
    </source>
</evidence>
<dbReference type="InterPro" id="IPR000472">
    <property type="entry name" value="Activin_recp"/>
</dbReference>
<evidence type="ECO:0000256" key="10">
    <source>
        <dbReference type="ARBA" id="ARBA00022729"/>
    </source>
</evidence>
<comment type="cofactor">
    <cofactor evidence="1">
        <name>Mn(2+)</name>
        <dbReference type="ChEBI" id="CHEBI:29035"/>
    </cofactor>
</comment>
<dbReference type="PANTHER" id="PTHR23255">
    <property type="entry name" value="TRANSFORMING GROWTH FACTOR-BETA RECEPTOR TYPE I AND II"/>
    <property type="match status" value="1"/>
</dbReference>
<feature type="binding site" evidence="19 21">
    <location>
        <position position="257"/>
    </location>
    <ligand>
        <name>ATP</name>
        <dbReference type="ChEBI" id="CHEBI:30616"/>
    </ligand>
</feature>
<evidence type="ECO:0000256" key="3">
    <source>
        <dbReference type="ARBA" id="ARBA00004479"/>
    </source>
</evidence>
<dbReference type="GO" id="GO:0005886">
    <property type="term" value="C:plasma membrane"/>
    <property type="evidence" value="ECO:0007669"/>
    <property type="project" value="TreeGrafter"/>
</dbReference>
<dbReference type="GO" id="GO:0071363">
    <property type="term" value="P:cellular response to growth factor stimulus"/>
    <property type="evidence" value="ECO:0007669"/>
    <property type="project" value="TreeGrafter"/>
</dbReference>
<feature type="active site" description="Proton acceptor" evidence="18">
    <location>
        <position position="358"/>
    </location>
</feature>
<evidence type="ECO:0000313" key="26">
    <source>
        <dbReference type="Proteomes" id="UP000694845"/>
    </source>
</evidence>
<dbReference type="GO" id="GO:0005524">
    <property type="term" value="F:ATP binding"/>
    <property type="evidence" value="ECO:0007669"/>
    <property type="project" value="UniProtKB-UniRule"/>
</dbReference>
<evidence type="ECO:0000256" key="20">
    <source>
        <dbReference type="PIRSR" id="PIRSR037393-3"/>
    </source>
</evidence>
<dbReference type="Pfam" id="PF07714">
    <property type="entry name" value="PK_Tyr_Ser-Thr"/>
    <property type="match status" value="1"/>
</dbReference>
<keyword evidence="16 22" id="KW-0472">Membrane</keyword>
<evidence type="ECO:0000256" key="14">
    <source>
        <dbReference type="ARBA" id="ARBA00022842"/>
    </source>
</evidence>
<name>A0A8B7Y895_ACAPL</name>
<keyword evidence="6" id="KW-0723">Serine/threonine-protein kinase</keyword>
<evidence type="ECO:0000256" key="6">
    <source>
        <dbReference type="ARBA" id="ARBA00022527"/>
    </source>
</evidence>
<evidence type="ECO:0000256" key="2">
    <source>
        <dbReference type="ARBA" id="ARBA00001946"/>
    </source>
</evidence>
<protein>
    <recommendedName>
        <fullName evidence="5">receptor protein serine/threonine kinase</fullName>
        <ecNumber evidence="5">2.7.11.30</ecNumber>
    </recommendedName>
</protein>
<dbReference type="SUPFAM" id="SSF57302">
    <property type="entry name" value="Snake toxin-like"/>
    <property type="match status" value="1"/>
</dbReference>
<keyword evidence="12" id="KW-0418">Kinase</keyword>
<evidence type="ECO:0000313" key="27">
    <source>
        <dbReference type="RefSeq" id="XP_022089444.1"/>
    </source>
</evidence>
<evidence type="ECO:0000256" key="16">
    <source>
        <dbReference type="ARBA" id="ARBA00023136"/>
    </source>
</evidence>
<dbReference type="GO" id="GO:0043235">
    <property type="term" value="C:receptor complex"/>
    <property type="evidence" value="ECO:0007669"/>
    <property type="project" value="InterPro"/>
</dbReference>
<dbReference type="PROSITE" id="PS00107">
    <property type="entry name" value="PROTEIN_KINASE_ATP"/>
    <property type="match status" value="1"/>
</dbReference>
<dbReference type="GeneID" id="110978597"/>
<comment type="cofactor">
    <cofactor evidence="2">
        <name>Mg(2+)</name>
        <dbReference type="ChEBI" id="CHEBI:18420"/>
    </cofactor>
</comment>
<evidence type="ECO:0000256" key="8">
    <source>
        <dbReference type="ARBA" id="ARBA00022692"/>
    </source>
</evidence>
<dbReference type="Gene3D" id="1.10.510.10">
    <property type="entry name" value="Transferase(Phosphotransferase) domain 1"/>
    <property type="match status" value="1"/>
</dbReference>
<feature type="domain" description="GS" evidence="25">
    <location>
        <begin position="197"/>
        <end position="229"/>
    </location>
</feature>
<keyword evidence="8 22" id="KW-0812">Transmembrane</keyword>
<dbReference type="InterPro" id="IPR017441">
    <property type="entry name" value="Protein_kinase_ATP_BS"/>
</dbReference>
<feature type="transmembrane region" description="Helical" evidence="22">
    <location>
        <begin position="149"/>
        <end position="171"/>
    </location>
</feature>
<keyword evidence="13 19" id="KW-0067">ATP-binding</keyword>
<accession>A0A8B7Y895</accession>
<evidence type="ECO:0000256" key="1">
    <source>
        <dbReference type="ARBA" id="ARBA00001936"/>
    </source>
</evidence>
<dbReference type="InterPro" id="IPR000333">
    <property type="entry name" value="TGFB_receptor"/>
</dbReference>
<dbReference type="OMA" id="HSEICGM"/>
<dbReference type="PIRSF" id="PIRSF037393">
    <property type="entry name" value="TGFRII"/>
    <property type="match status" value="1"/>
</dbReference>
<dbReference type="GO" id="GO:0004675">
    <property type="term" value="F:transmembrane receptor protein serine/threonine kinase activity"/>
    <property type="evidence" value="ECO:0007669"/>
    <property type="project" value="UniProtKB-EC"/>
</dbReference>
<evidence type="ECO:0000256" key="22">
    <source>
        <dbReference type="SAM" id="Phobius"/>
    </source>
</evidence>
<feature type="chain" id="PRO_5034372927" description="receptor protein serine/threonine kinase" evidence="23">
    <location>
        <begin position="35"/>
        <end position="528"/>
    </location>
</feature>
<dbReference type="Gene3D" id="3.30.200.20">
    <property type="entry name" value="Phosphorylase Kinase, domain 1"/>
    <property type="match status" value="1"/>
</dbReference>
<dbReference type="SUPFAM" id="SSF56112">
    <property type="entry name" value="Protein kinase-like (PK-like)"/>
    <property type="match status" value="1"/>
</dbReference>
<evidence type="ECO:0000256" key="21">
    <source>
        <dbReference type="PROSITE-ProRule" id="PRU10141"/>
    </source>
</evidence>
<dbReference type="EC" id="2.7.11.30" evidence="5"/>
<dbReference type="Pfam" id="PF08515">
    <property type="entry name" value="TGF_beta_GS"/>
    <property type="match status" value="1"/>
</dbReference>
<keyword evidence="26" id="KW-1185">Reference proteome</keyword>
<dbReference type="Gene3D" id="2.10.60.10">
    <property type="entry name" value="CD59"/>
    <property type="match status" value="1"/>
</dbReference>
<keyword evidence="17" id="KW-0675">Receptor</keyword>
<keyword evidence="14" id="KW-0460">Magnesium</keyword>
<evidence type="ECO:0000256" key="15">
    <source>
        <dbReference type="ARBA" id="ARBA00022989"/>
    </source>
</evidence>
<keyword evidence="11 19" id="KW-0547">Nucleotide-binding</keyword>
<feature type="signal peptide" evidence="23">
    <location>
        <begin position="1"/>
        <end position="34"/>
    </location>
</feature>
<dbReference type="InterPro" id="IPR003605">
    <property type="entry name" value="GS_dom"/>
</dbReference>
<dbReference type="InterPro" id="IPR045860">
    <property type="entry name" value="Snake_toxin-like_sf"/>
</dbReference>
<gene>
    <name evidence="27" type="primary">LOC110978597</name>
</gene>
<dbReference type="InterPro" id="IPR000719">
    <property type="entry name" value="Prot_kinase_dom"/>
</dbReference>
<evidence type="ECO:0000256" key="5">
    <source>
        <dbReference type="ARBA" id="ARBA00012401"/>
    </source>
</evidence>